<dbReference type="InterPro" id="IPR001098">
    <property type="entry name" value="DNA-dir_DNA_pol_A_palm_dom"/>
</dbReference>
<accession>A0A0F9R1D3</accession>
<gene>
    <name evidence="2" type="ORF">LCGC14_0651560</name>
</gene>
<dbReference type="GO" id="GO:0003887">
    <property type="term" value="F:DNA-directed DNA polymerase activity"/>
    <property type="evidence" value="ECO:0007669"/>
    <property type="project" value="InterPro"/>
</dbReference>
<evidence type="ECO:0000259" key="1">
    <source>
        <dbReference type="SMART" id="SM00482"/>
    </source>
</evidence>
<organism evidence="2">
    <name type="scientific">marine sediment metagenome</name>
    <dbReference type="NCBI Taxonomy" id="412755"/>
    <lineage>
        <taxon>unclassified sequences</taxon>
        <taxon>metagenomes</taxon>
        <taxon>ecological metagenomes</taxon>
    </lineage>
</organism>
<dbReference type="GO" id="GO:0006260">
    <property type="term" value="P:DNA replication"/>
    <property type="evidence" value="ECO:0007669"/>
    <property type="project" value="InterPro"/>
</dbReference>
<reference evidence="2" key="1">
    <citation type="journal article" date="2015" name="Nature">
        <title>Complex archaea that bridge the gap between prokaryotes and eukaryotes.</title>
        <authorList>
            <person name="Spang A."/>
            <person name="Saw J.H."/>
            <person name="Jorgensen S.L."/>
            <person name="Zaremba-Niedzwiedzka K."/>
            <person name="Martijn J."/>
            <person name="Lind A.E."/>
            <person name="van Eijk R."/>
            <person name="Schleper C."/>
            <person name="Guy L."/>
            <person name="Ettema T.J."/>
        </authorList>
    </citation>
    <scope>NUCLEOTIDE SEQUENCE</scope>
</reference>
<dbReference type="EMBL" id="LAZR01001215">
    <property type="protein sequence ID" value="KKN48569.1"/>
    <property type="molecule type" value="Genomic_DNA"/>
</dbReference>
<dbReference type="SMART" id="SM00482">
    <property type="entry name" value="POLAc"/>
    <property type="match status" value="1"/>
</dbReference>
<evidence type="ECO:0000313" key="2">
    <source>
        <dbReference type="EMBL" id="KKN48569.1"/>
    </source>
</evidence>
<sequence>MIYLDFETRSAANLKKIGAFLYAQDKSTELMCLAYSFDDSPVVRLWHPGFEDQTPMMAKTKAAQALPPRNLVAQPDPTELLERLEAGEPVEAHNSFFERCIWHFQCVKKRGWPKISFGQWRCSAAKAATYGLPRRLEYLTGSNGLNLKKHSKDMGGHRIMLKLSQPRTKTKNGPQPKWHQNRDELLKLFRYCVGDVRAERSASRHLRDLPPDELKAWRMNQQMNARGIHIDRELCVASIALAEEYRKRAGKRFAEITDGEIDKHTQKKRLREWLNAKGIQVDSVAKPILEEVVKTAEGDVKEMLAIWMWANKTSVAKYVTALRNIGDDDIIRDTSMYHGAHTGRDAGKKVQFLNLPRNCPKDIEKLCEAIKNGSDLSEWGNPIEAASRALRGMVTSRKGRGIMAADYFSVEARGAFWVSGHEKGLENFRDLDAGRLPGQDIYTLQASEMYARLITKEDDLERQGGKVATLGCTYQMGEVALITFAETLGVTLTPEESADIVTKFRATNKPLVSFWYECENSAIEAVKFKGSTVKQGYLKWRVHGKFLFCQLPSGRCLSYYRPSLKMNRVHPRPTVRNPNPEPFDKLSLRYWGEYKSNRFGWVFTYGGKLTENIVQALCRDIMRDGMFRTEEAGYPTLFTVYDEVVAEPRNGFGSVEEFCDLLTQVPEWAPGFPIMADGWRANRYRKD</sequence>
<dbReference type="AlphaFoldDB" id="A0A0F9R1D3"/>
<dbReference type="GO" id="GO:0003677">
    <property type="term" value="F:DNA binding"/>
    <property type="evidence" value="ECO:0007669"/>
    <property type="project" value="InterPro"/>
</dbReference>
<dbReference type="InterPro" id="IPR043502">
    <property type="entry name" value="DNA/RNA_pol_sf"/>
</dbReference>
<proteinExistence type="predicted"/>
<dbReference type="SUPFAM" id="SSF56672">
    <property type="entry name" value="DNA/RNA polymerases"/>
    <property type="match status" value="1"/>
</dbReference>
<feature type="domain" description="DNA-directed DNA polymerase family A palm" evidence="1">
    <location>
        <begin position="387"/>
        <end position="652"/>
    </location>
</feature>
<protein>
    <recommendedName>
        <fullName evidence="1">DNA-directed DNA polymerase family A palm domain-containing protein</fullName>
    </recommendedName>
</protein>
<dbReference type="Gene3D" id="3.30.70.370">
    <property type="match status" value="1"/>
</dbReference>
<dbReference type="Gene3D" id="1.10.150.20">
    <property type="entry name" value="5' to 3' exonuclease, C-terminal subdomain"/>
    <property type="match status" value="1"/>
</dbReference>
<comment type="caution">
    <text evidence="2">The sequence shown here is derived from an EMBL/GenBank/DDBJ whole genome shotgun (WGS) entry which is preliminary data.</text>
</comment>
<name>A0A0F9R1D3_9ZZZZ</name>